<keyword evidence="3" id="KW-1185">Reference proteome</keyword>
<dbReference type="eggNOG" id="COG0726">
    <property type="taxonomic scope" value="Bacteria"/>
</dbReference>
<dbReference type="AlphaFoldDB" id="E6U1S7"/>
<accession>E6U1S7</accession>
<reference evidence="2 3" key="1">
    <citation type="submission" date="2010-12" db="EMBL/GenBank/DDBJ databases">
        <title>Complete sequence of Bacillus cellulosilyticus DSM 2522.</title>
        <authorList>
            <consortium name="US DOE Joint Genome Institute"/>
            <person name="Lucas S."/>
            <person name="Copeland A."/>
            <person name="Lapidus A."/>
            <person name="Cheng J.-F."/>
            <person name="Bruce D."/>
            <person name="Goodwin L."/>
            <person name="Pitluck S."/>
            <person name="Chertkov O."/>
            <person name="Detter J.C."/>
            <person name="Han C."/>
            <person name="Tapia R."/>
            <person name="Land M."/>
            <person name="Hauser L."/>
            <person name="Jeffries C."/>
            <person name="Kyrpides N."/>
            <person name="Ivanova N."/>
            <person name="Mikhailova N."/>
            <person name="Brumm P."/>
            <person name="Mead D."/>
            <person name="Woyke T."/>
        </authorList>
    </citation>
    <scope>NUCLEOTIDE SEQUENCE [LARGE SCALE GENOMIC DNA]</scope>
    <source>
        <strain evidence="3">ATCC 21833 / DSM 2522 / FERM P-1141 / JCM 9156 / N-4</strain>
    </source>
</reference>
<dbReference type="KEGG" id="bco:Bcell_3332"/>
<name>E6U1S7_EVAC2</name>
<dbReference type="InterPro" id="IPR002509">
    <property type="entry name" value="NODB_dom"/>
</dbReference>
<dbReference type="PANTHER" id="PTHR10587:SF134">
    <property type="entry name" value="SECRETED PROTEIN"/>
    <property type="match status" value="1"/>
</dbReference>
<dbReference type="InterPro" id="IPR011330">
    <property type="entry name" value="Glyco_hydro/deAcase_b/a-brl"/>
</dbReference>
<dbReference type="GO" id="GO:0005975">
    <property type="term" value="P:carbohydrate metabolic process"/>
    <property type="evidence" value="ECO:0007669"/>
    <property type="project" value="InterPro"/>
</dbReference>
<evidence type="ECO:0000313" key="2">
    <source>
        <dbReference type="EMBL" id="ADU31574.1"/>
    </source>
</evidence>
<dbReference type="Pfam" id="PF01522">
    <property type="entry name" value="Polysacc_deac_1"/>
    <property type="match status" value="1"/>
</dbReference>
<dbReference type="Gene3D" id="3.20.20.370">
    <property type="entry name" value="Glycoside hydrolase/deacetylase"/>
    <property type="match status" value="1"/>
</dbReference>
<dbReference type="SUPFAM" id="SSF88713">
    <property type="entry name" value="Glycoside hydrolase/deacetylase"/>
    <property type="match status" value="1"/>
</dbReference>
<dbReference type="RefSeq" id="WP_013489905.1">
    <property type="nucleotide sequence ID" value="NC_014829.1"/>
</dbReference>
<dbReference type="EMBL" id="CP002394">
    <property type="protein sequence ID" value="ADU31574.1"/>
    <property type="molecule type" value="Genomic_DNA"/>
</dbReference>
<sequence>MRNVMIISLLSVVVIASIIFFHSKEDKEVSSSASVIDPHSFLYKERMILPDAPIQADEEKVNIDPIIEKWNNQSLNATLWGENVPGVHHQLNTEDNVIALTFDACGGPTGNGYDEQLISFLREEQIRATLFFNARWIEENKEIFMDLSSDPLFSIQNHGTEHRPLSITGQSAWNISGTDSPVDVVNEVMVNQQYIYSLTGEKPTYFRSGTAFYDEIAVQIVEDLGLKVVNYDILGDAGATYSSEQVKESLLQARPGSIALLHMNHPSSGTAEGVMAAIPLLREQGFEFVTIDDYELRESEVE</sequence>
<proteinExistence type="predicted"/>
<dbReference type="PROSITE" id="PS51677">
    <property type="entry name" value="NODB"/>
    <property type="match status" value="1"/>
</dbReference>
<protein>
    <submittedName>
        <fullName evidence="2">Polysaccharide deacetylase</fullName>
    </submittedName>
</protein>
<dbReference type="STRING" id="649639.Bcell_3332"/>
<dbReference type="GO" id="GO:0016810">
    <property type="term" value="F:hydrolase activity, acting on carbon-nitrogen (but not peptide) bonds"/>
    <property type="evidence" value="ECO:0007669"/>
    <property type="project" value="InterPro"/>
</dbReference>
<feature type="domain" description="NodB homology" evidence="1">
    <location>
        <begin position="96"/>
        <end position="289"/>
    </location>
</feature>
<dbReference type="InterPro" id="IPR050248">
    <property type="entry name" value="Polysacc_deacetylase_ArnD"/>
</dbReference>
<dbReference type="HOGENOM" id="CLU_021264_4_0_9"/>
<gene>
    <name evidence="2" type="ordered locus">Bcell_3332</name>
</gene>
<dbReference type="Proteomes" id="UP000001401">
    <property type="component" value="Chromosome"/>
</dbReference>
<organism evidence="2 3">
    <name type="scientific">Evansella cellulosilytica (strain ATCC 21833 / DSM 2522 / FERM P-1141 / JCM 9156 / N-4)</name>
    <name type="common">Bacillus cellulosilyticus</name>
    <dbReference type="NCBI Taxonomy" id="649639"/>
    <lineage>
        <taxon>Bacteria</taxon>
        <taxon>Bacillati</taxon>
        <taxon>Bacillota</taxon>
        <taxon>Bacilli</taxon>
        <taxon>Bacillales</taxon>
        <taxon>Bacillaceae</taxon>
        <taxon>Evansella</taxon>
    </lineage>
</organism>
<dbReference type="CDD" id="cd10955">
    <property type="entry name" value="CE4_BH0857_like"/>
    <property type="match status" value="1"/>
</dbReference>
<evidence type="ECO:0000259" key="1">
    <source>
        <dbReference type="PROSITE" id="PS51677"/>
    </source>
</evidence>
<dbReference type="PANTHER" id="PTHR10587">
    <property type="entry name" value="GLYCOSYL TRANSFERASE-RELATED"/>
    <property type="match status" value="1"/>
</dbReference>
<evidence type="ECO:0000313" key="3">
    <source>
        <dbReference type="Proteomes" id="UP000001401"/>
    </source>
</evidence>